<evidence type="ECO:0000313" key="2">
    <source>
        <dbReference type="EMBL" id="WVN84903.1"/>
    </source>
</evidence>
<feature type="region of interest" description="Disordered" evidence="1">
    <location>
        <begin position="275"/>
        <end position="294"/>
    </location>
</feature>
<feature type="compositionally biased region" description="Polar residues" evidence="1">
    <location>
        <begin position="149"/>
        <end position="163"/>
    </location>
</feature>
<feature type="compositionally biased region" description="Basic and acidic residues" evidence="1">
    <location>
        <begin position="113"/>
        <end position="124"/>
    </location>
</feature>
<accession>A0AAJ8JMB7</accession>
<reference evidence="2" key="2">
    <citation type="journal article" date="2022" name="Elife">
        <title>Obligate sexual reproduction of a homothallic fungus closely related to the Cryptococcus pathogenic species complex.</title>
        <authorList>
            <person name="Passer A.R."/>
            <person name="Clancey S.A."/>
            <person name="Shea T."/>
            <person name="David-Palma M."/>
            <person name="Averette A.F."/>
            <person name="Boekhout T."/>
            <person name="Porcel B.M."/>
            <person name="Nowrousian M."/>
            <person name="Cuomo C.A."/>
            <person name="Sun S."/>
            <person name="Heitman J."/>
            <person name="Coelho M.A."/>
        </authorList>
    </citation>
    <scope>NUCLEOTIDE SEQUENCE</scope>
    <source>
        <strain evidence="2">CBS 7841</strain>
    </source>
</reference>
<dbReference type="EMBL" id="CP143784">
    <property type="protein sequence ID" value="WVN84903.1"/>
    <property type="molecule type" value="Genomic_DNA"/>
</dbReference>
<feature type="region of interest" description="Disordered" evidence="1">
    <location>
        <begin position="1"/>
        <end position="61"/>
    </location>
</feature>
<name>A0AAJ8JMB7_9TREE</name>
<feature type="compositionally biased region" description="Basic and acidic residues" evidence="1">
    <location>
        <begin position="628"/>
        <end position="637"/>
    </location>
</feature>
<dbReference type="RefSeq" id="XP_066065604.1">
    <property type="nucleotide sequence ID" value="XM_066209507.1"/>
</dbReference>
<dbReference type="GeneID" id="91084255"/>
<keyword evidence="3" id="KW-1185">Reference proteome</keyword>
<protein>
    <submittedName>
        <fullName evidence="2">Uncharacterized protein</fullName>
    </submittedName>
</protein>
<organism evidence="2 3">
    <name type="scientific">Cryptococcus depauperatus CBS 7841</name>
    <dbReference type="NCBI Taxonomy" id="1295531"/>
    <lineage>
        <taxon>Eukaryota</taxon>
        <taxon>Fungi</taxon>
        <taxon>Dikarya</taxon>
        <taxon>Basidiomycota</taxon>
        <taxon>Agaricomycotina</taxon>
        <taxon>Tremellomycetes</taxon>
        <taxon>Tremellales</taxon>
        <taxon>Cryptococcaceae</taxon>
        <taxon>Cryptococcus</taxon>
    </lineage>
</organism>
<feature type="region of interest" description="Disordered" evidence="1">
    <location>
        <begin position="74"/>
        <end position="247"/>
    </location>
</feature>
<evidence type="ECO:0000256" key="1">
    <source>
        <dbReference type="SAM" id="MobiDB-lite"/>
    </source>
</evidence>
<feature type="region of interest" description="Disordered" evidence="1">
    <location>
        <begin position="453"/>
        <end position="490"/>
    </location>
</feature>
<sequence>MVEPSSEATRVTGATAQTGGFVQADGLTVQEDLGGLGSSRNVSKPETSVDPETGNIQTAGLTSAELEQKRTAEAAEMGQAAFGGAGLASSPNVPRPGTTIDPETGKPHTAGLTREELAKKRAAEAELSEAAATVTHAASTTALERDPSQDQTGLIRENSTNVLGSAPQKEEARKESTGSQNSRKLSDLSGREQAAIQLAAASSHRNDSQSDSVSARSSSPGQELPGGWGNTKPIPLPGSGPGAPTTLYEDVAEGLGIVGQAAFAAIPSPIKERIHASVSPPSSPRSPTLGTLNTVNDNEKTERRLSATALLGGVKAQTGKITSNITDTIQDTQRRVSENFGPNGAIRNQIKTFVEVAFENPKDALAAKFGFAHNNPDGQEVSIVPRVSMPTNEPMGAMPGEHSSGVGALPGTVDESAVAVLPEERINSEADQSIRFGEGPPDSLMQTAIAHTKGEAADASATHVSPSVTTTDRSLPGRSIAPIDTSPSDISVSKDELKAVNQSNQFPTSLTTHPSISLNKHGLAPPILSTCNAGVLHSPSTSLSGTAPSSVDNLSTPLGTSTASHSVLTVQNDLAPNTSHGYDRSTSAASVTAIAHGHEGNPLTKISGPQEDVVGKSPLSQSLVAGKQETHGKDTVSGERNNASGVDAGPLKHMDLTHKEASELTTHYTGSQNKKTLTPGNVQEGVGHPSTRGNSGTSREPGVYPDPEYTIQTVDESGSKGNKRGLKSGAKVEATSDAGDLLRNGSGSEAMSIKPVGAINDFAKADTSSHSPDNDKTVPDSNVKNHPSDSVGKPNGGPLTTGSATDALLASQTLNNTKPAIATANKGHAKTNSTSSGTTGKKLGFIKRLKGEIKSIGKKA</sequence>
<feature type="compositionally biased region" description="Polar residues" evidence="1">
    <location>
        <begin position="665"/>
        <end position="681"/>
    </location>
</feature>
<dbReference type="Proteomes" id="UP000094043">
    <property type="component" value="Chromosome 1"/>
</dbReference>
<feature type="compositionally biased region" description="Low complexity" evidence="1">
    <location>
        <begin position="830"/>
        <end position="841"/>
    </location>
</feature>
<feature type="region of interest" description="Disordered" evidence="1">
    <location>
        <begin position="818"/>
        <end position="841"/>
    </location>
</feature>
<gene>
    <name evidence="2" type="ORF">L203_100039</name>
</gene>
<reference evidence="2" key="3">
    <citation type="submission" date="2024-01" db="EMBL/GenBank/DDBJ databases">
        <authorList>
            <person name="Coelho M.A."/>
            <person name="David-Palma M."/>
            <person name="Shea T."/>
            <person name="Sun S."/>
            <person name="Cuomo C.A."/>
            <person name="Heitman J."/>
        </authorList>
    </citation>
    <scope>NUCLEOTIDE SEQUENCE</scope>
    <source>
        <strain evidence="2">CBS 7841</strain>
    </source>
</reference>
<dbReference type="KEGG" id="cdep:91084255"/>
<dbReference type="AlphaFoldDB" id="A0AAJ8JMB7"/>
<feature type="region of interest" description="Disordered" evidence="1">
    <location>
        <begin position="763"/>
        <end position="803"/>
    </location>
</feature>
<feature type="compositionally biased region" description="Low complexity" evidence="1">
    <location>
        <begin position="128"/>
        <end position="142"/>
    </location>
</feature>
<feature type="region of interest" description="Disordered" evidence="1">
    <location>
        <begin position="665"/>
        <end position="751"/>
    </location>
</feature>
<proteinExistence type="predicted"/>
<feature type="compositionally biased region" description="Low complexity" evidence="1">
    <location>
        <begin position="209"/>
        <end position="219"/>
    </location>
</feature>
<feature type="compositionally biased region" description="Polar residues" evidence="1">
    <location>
        <begin position="710"/>
        <end position="720"/>
    </location>
</feature>
<feature type="region of interest" description="Disordered" evidence="1">
    <location>
        <begin position="599"/>
        <end position="652"/>
    </location>
</feature>
<feature type="compositionally biased region" description="Polar residues" evidence="1">
    <location>
        <begin position="462"/>
        <end position="473"/>
    </location>
</feature>
<evidence type="ECO:0000313" key="3">
    <source>
        <dbReference type="Proteomes" id="UP000094043"/>
    </source>
</evidence>
<reference evidence="2" key="1">
    <citation type="submission" date="2016-06" db="EMBL/GenBank/DDBJ databases">
        <authorList>
            <person name="Cuomo C."/>
            <person name="Litvintseva A."/>
            <person name="Heitman J."/>
            <person name="Chen Y."/>
            <person name="Sun S."/>
            <person name="Springer D."/>
            <person name="Dromer F."/>
            <person name="Young S."/>
            <person name="Zeng Q."/>
            <person name="Chapman S."/>
            <person name="Gujja S."/>
            <person name="Saif S."/>
            <person name="Birren B."/>
        </authorList>
    </citation>
    <scope>NUCLEOTIDE SEQUENCE</scope>
    <source>
        <strain evidence="2">CBS 7841</strain>
    </source>
</reference>
<feature type="compositionally biased region" description="Polar residues" evidence="1">
    <location>
        <begin position="1"/>
        <end position="20"/>
    </location>
</feature>